<organism evidence="1">
    <name type="scientific">Sesamum calycinum</name>
    <dbReference type="NCBI Taxonomy" id="2727403"/>
    <lineage>
        <taxon>Eukaryota</taxon>
        <taxon>Viridiplantae</taxon>
        <taxon>Streptophyta</taxon>
        <taxon>Embryophyta</taxon>
        <taxon>Tracheophyta</taxon>
        <taxon>Spermatophyta</taxon>
        <taxon>Magnoliopsida</taxon>
        <taxon>eudicotyledons</taxon>
        <taxon>Gunneridae</taxon>
        <taxon>Pentapetalae</taxon>
        <taxon>asterids</taxon>
        <taxon>lamiids</taxon>
        <taxon>Lamiales</taxon>
        <taxon>Pedaliaceae</taxon>
        <taxon>Sesamum</taxon>
    </lineage>
</organism>
<dbReference type="AlphaFoldDB" id="A0AAW2NVZ3"/>
<name>A0AAW2NVZ3_9LAMI</name>
<dbReference type="EMBL" id="JACGWM010000010">
    <property type="protein sequence ID" value="KAL0347112.1"/>
    <property type="molecule type" value="Genomic_DNA"/>
</dbReference>
<dbReference type="PANTHER" id="PTHR48475:SF2">
    <property type="entry name" value="RIBONUCLEASE H"/>
    <property type="match status" value="1"/>
</dbReference>
<accession>A0AAW2NVZ3</accession>
<proteinExistence type="predicted"/>
<reference evidence="1" key="1">
    <citation type="submission" date="2020-06" db="EMBL/GenBank/DDBJ databases">
        <authorList>
            <person name="Li T."/>
            <person name="Hu X."/>
            <person name="Zhang T."/>
            <person name="Song X."/>
            <person name="Zhang H."/>
            <person name="Dai N."/>
            <person name="Sheng W."/>
            <person name="Hou X."/>
            <person name="Wei L."/>
        </authorList>
    </citation>
    <scope>NUCLEOTIDE SEQUENCE</scope>
    <source>
        <strain evidence="1">KEN8</strain>
        <tissue evidence="1">Leaf</tissue>
    </source>
</reference>
<reference evidence="1" key="2">
    <citation type="journal article" date="2024" name="Plant">
        <title>Genomic evolution and insights into agronomic trait innovations of Sesamum species.</title>
        <authorList>
            <person name="Miao H."/>
            <person name="Wang L."/>
            <person name="Qu L."/>
            <person name="Liu H."/>
            <person name="Sun Y."/>
            <person name="Le M."/>
            <person name="Wang Q."/>
            <person name="Wei S."/>
            <person name="Zheng Y."/>
            <person name="Lin W."/>
            <person name="Duan Y."/>
            <person name="Cao H."/>
            <person name="Xiong S."/>
            <person name="Wang X."/>
            <person name="Wei L."/>
            <person name="Li C."/>
            <person name="Ma Q."/>
            <person name="Ju M."/>
            <person name="Zhao R."/>
            <person name="Li G."/>
            <person name="Mu C."/>
            <person name="Tian Q."/>
            <person name="Mei H."/>
            <person name="Zhang T."/>
            <person name="Gao T."/>
            <person name="Zhang H."/>
        </authorList>
    </citation>
    <scope>NUCLEOTIDE SEQUENCE</scope>
    <source>
        <strain evidence="1">KEN8</strain>
    </source>
</reference>
<dbReference type="PANTHER" id="PTHR48475">
    <property type="entry name" value="RIBONUCLEASE H"/>
    <property type="match status" value="1"/>
</dbReference>
<gene>
    <name evidence="1" type="ORF">Scaly_1727200</name>
</gene>
<sequence>MRFLTQGTTLDNPKEMRALRVKATRFVLLDGELYKRGFSQPLLKYLTPEEGNYVLREIHEEIWGNHLGGRALAGKVVKQGPENLDFLDEVRKIASARATMYKSRGQGIKCESYAEKLPSGGFGHEES</sequence>
<comment type="caution">
    <text evidence="1">The sequence shown here is derived from an EMBL/GenBank/DDBJ whole genome shotgun (WGS) entry which is preliminary data.</text>
</comment>
<protein>
    <submittedName>
        <fullName evidence="1">Uncharacterized protein</fullName>
    </submittedName>
</protein>
<evidence type="ECO:0000313" key="1">
    <source>
        <dbReference type="EMBL" id="KAL0347112.1"/>
    </source>
</evidence>